<dbReference type="Proteomes" id="UP000886998">
    <property type="component" value="Unassembled WGS sequence"/>
</dbReference>
<reference evidence="1" key="1">
    <citation type="submission" date="2020-08" db="EMBL/GenBank/DDBJ databases">
        <title>Multicomponent nature underlies the extraordinary mechanical properties of spider dragline silk.</title>
        <authorList>
            <person name="Kono N."/>
            <person name="Nakamura H."/>
            <person name="Mori M."/>
            <person name="Yoshida Y."/>
            <person name="Ohtoshi R."/>
            <person name="Malay A.D."/>
            <person name="Moran D.A.P."/>
            <person name="Tomita M."/>
            <person name="Numata K."/>
            <person name="Arakawa K."/>
        </authorList>
    </citation>
    <scope>NUCLEOTIDE SEQUENCE</scope>
</reference>
<dbReference type="AlphaFoldDB" id="A0A8X6MJ03"/>
<evidence type="ECO:0000313" key="2">
    <source>
        <dbReference type="Proteomes" id="UP000886998"/>
    </source>
</evidence>
<proteinExistence type="predicted"/>
<dbReference type="EMBL" id="BMAV01027833">
    <property type="protein sequence ID" value="GFS62636.1"/>
    <property type="molecule type" value="Genomic_DNA"/>
</dbReference>
<sequence length="98" mass="11527">MIRLFDDNKFKTNQFIKINRYHEKEEQNNEKLTFVVVHSLRCIRCMVGDGIRPLGREYFNVYPPVVKTGSFNDSEDVAEEELNASKVYIKDKLTKILV</sequence>
<comment type="caution">
    <text evidence="1">The sequence shown here is derived from an EMBL/GenBank/DDBJ whole genome shotgun (WGS) entry which is preliminary data.</text>
</comment>
<gene>
    <name evidence="1" type="ORF">TNIN_86881</name>
</gene>
<keyword evidence="2" id="KW-1185">Reference proteome</keyword>
<accession>A0A8X6MJ03</accession>
<evidence type="ECO:0000313" key="1">
    <source>
        <dbReference type="EMBL" id="GFS62636.1"/>
    </source>
</evidence>
<organism evidence="1 2">
    <name type="scientific">Trichonephila inaurata madagascariensis</name>
    <dbReference type="NCBI Taxonomy" id="2747483"/>
    <lineage>
        <taxon>Eukaryota</taxon>
        <taxon>Metazoa</taxon>
        <taxon>Ecdysozoa</taxon>
        <taxon>Arthropoda</taxon>
        <taxon>Chelicerata</taxon>
        <taxon>Arachnida</taxon>
        <taxon>Araneae</taxon>
        <taxon>Araneomorphae</taxon>
        <taxon>Entelegynae</taxon>
        <taxon>Araneoidea</taxon>
        <taxon>Nephilidae</taxon>
        <taxon>Trichonephila</taxon>
        <taxon>Trichonephila inaurata</taxon>
    </lineage>
</organism>
<protein>
    <submittedName>
        <fullName evidence="1">Uncharacterized protein</fullName>
    </submittedName>
</protein>
<name>A0A8X6MJ03_9ARAC</name>